<dbReference type="Gene3D" id="1.20.1260.10">
    <property type="match status" value="1"/>
</dbReference>
<evidence type="ECO:0000259" key="3">
    <source>
        <dbReference type="Pfam" id="PF02915"/>
    </source>
</evidence>
<sequence length="176" mass="20441">MRSDLKEVPLQFTADLPYPKIEVDTINLQYANLIQMNYAGMISEFSAINQYIYHEISLFEDYPDVTYTLKGISKVEMHHLQILGELIIVLGGNPGYWINRKNKKLNWSPNFVVYGSTLKEMLAADIAGEKDAIDQYRKTANQIQNENIVAIINRIILDEEQHIKLLNRLYEKYITK</sequence>
<dbReference type="EMBL" id="JAIFTX010000005">
    <property type="protein sequence ID" value="MBX7290050.1"/>
    <property type="molecule type" value="Genomic_DNA"/>
</dbReference>
<dbReference type="PANTHER" id="PTHR30295:SF0">
    <property type="entry name" value="BACTERIOFERRITIN"/>
    <property type="match status" value="1"/>
</dbReference>
<comment type="caution">
    <text evidence="4">The sequence shown here is derived from an EMBL/GenBank/DDBJ whole genome shotgun (WGS) entry which is preliminary data.</text>
</comment>
<evidence type="ECO:0000256" key="2">
    <source>
        <dbReference type="ARBA" id="ARBA00023004"/>
    </source>
</evidence>
<dbReference type="GeneID" id="66301256"/>
<dbReference type="InterPro" id="IPR003251">
    <property type="entry name" value="Rr_diiron-bd_dom"/>
</dbReference>
<dbReference type="SUPFAM" id="SSF47240">
    <property type="entry name" value="Ferritin-like"/>
    <property type="match status" value="1"/>
</dbReference>
<dbReference type="AlphaFoldDB" id="A0ABD4RFX9"/>
<dbReference type="Pfam" id="PF02915">
    <property type="entry name" value="Rubrerythrin"/>
    <property type="match status" value="1"/>
</dbReference>
<keyword evidence="2" id="KW-0408">Iron</keyword>
<name>A0ABD4RFX9_9CLOT</name>
<gene>
    <name evidence="4" type="ORF">K4H94_03165</name>
</gene>
<evidence type="ECO:0000313" key="4">
    <source>
        <dbReference type="EMBL" id="MBX7290050.1"/>
    </source>
</evidence>
<dbReference type="KEGG" id="cchv:BTM20_05205"/>
<accession>A0ABD4RFX9</accession>
<evidence type="ECO:0000256" key="1">
    <source>
        <dbReference type="ARBA" id="ARBA00022434"/>
    </source>
</evidence>
<proteinExistence type="predicted"/>
<dbReference type="PANTHER" id="PTHR30295">
    <property type="entry name" value="BACTERIOFERRITIN"/>
    <property type="match status" value="1"/>
</dbReference>
<dbReference type="InterPro" id="IPR009078">
    <property type="entry name" value="Ferritin-like_SF"/>
</dbReference>
<reference evidence="4 5" key="1">
    <citation type="submission" date="2021-08" db="EMBL/GenBank/DDBJ databases">
        <title>Genome sequence analysis of Clostridium chauvoei strains of European origin and evaluation of typing options for outbreak investigations.</title>
        <authorList>
            <person name="Abdel-Glil M."/>
            <person name="Thomas P."/>
            <person name="Seyboldt C."/>
        </authorList>
    </citation>
    <scope>NUCLEOTIDE SEQUENCE [LARGE SCALE GENOMIC DNA]</scope>
    <source>
        <strain evidence="4 5">S0260-09</strain>
    </source>
</reference>
<dbReference type="CDD" id="cd07908">
    <property type="entry name" value="Mn_catalase_like"/>
    <property type="match status" value="1"/>
</dbReference>
<keyword evidence="1" id="KW-0409">Iron storage</keyword>
<evidence type="ECO:0000313" key="5">
    <source>
        <dbReference type="Proteomes" id="UP000775179"/>
    </source>
</evidence>
<dbReference type="InterPro" id="IPR012347">
    <property type="entry name" value="Ferritin-like"/>
</dbReference>
<dbReference type="Proteomes" id="UP000775179">
    <property type="component" value="Unassembled WGS sequence"/>
</dbReference>
<protein>
    <submittedName>
        <fullName evidence="4">Rubrerythrin</fullName>
    </submittedName>
</protein>
<dbReference type="GO" id="GO:0006879">
    <property type="term" value="P:intracellular iron ion homeostasis"/>
    <property type="evidence" value="ECO:0007669"/>
    <property type="project" value="UniProtKB-KW"/>
</dbReference>
<dbReference type="RefSeq" id="WP_021875248.1">
    <property type="nucleotide sequence ID" value="NZ_CP018624.1"/>
</dbReference>
<feature type="domain" description="Rubrerythrin diiron-binding" evidence="3">
    <location>
        <begin position="41"/>
        <end position="170"/>
    </location>
</feature>
<organism evidence="4 5">
    <name type="scientific">Clostridium chauvoei</name>
    <dbReference type="NCBI Taxonomy" id="46867"/>
    <lineage>
        <taxon>Bacteria</taxon>
        <taxon>Bacillati</taxon>
        <taxon>Bacillota</taxon>
        <taxon>Clostridia</taxon>
        <taxon>Eubacteriales</taxon>
        <taxon>Clostridiaceae</taxon>
        <taxon>Clostridium</taxon>
    </lineage>
</organism>